<comment type="similarity">
    <text evidence="1">Belongs to the carbohydrate kinase pfkB family.</text>
</comment>
<comment type="pathway">
    <text evidence="6">Carbohydrate metabolism; D-tagatose 6-phosphate degradation; D-glyceraldehyde 3-phosphate and glycerone phosphate from D-tagatose 6-phosphate: step 1/2.</text>
</comment>
<dbReference type="GO" id="GO:0005524">
    <property type="term" value="F:ATP binding"/>
    <property type="evidence" value="ECO:0007669"/>
    <property type="project" value="UniProtKB-KW"/>
</dbReference>
<dbReference type="SUPFAM" id="SSF53613">
    <property type="entry name" value="Ribokinase-like"/>
    <property type="match status" value="1"/>
</dbReference>
<keyword evidence="3 6" id="KW-0547">Nucleotide-binding</keyword>
<dbReference type="GO" id="GO:0009024">
    <property type="term" value="F:tagatose-6-phosphate kinase activity"/>
    <property type="evidence" value="ECO:0007669"/>
    <property type="project" value="UniProtKB-EC"/>
</dbReference>
<dbReference type="FunFam" id="3.40.1190.20:FF:000001">
    <property type="entry name" value="Phosphofructokinase"/>
    <property type="match status" value="1"/>
</dbReference>
<dbReference type="UniPathway" id="UPA00704">
    <property type="reaction ID" value="UER00715"/>
</dbReference>
<evidence type="ECO:0000259" key="7">
    <source>
        <dbReference type="Pfam" id="PF00294"/>
    </source>
</evidence>
<protein>
    <recommendedName>
        <fullName evidence="6">Tagatose-6-phosphate kinase</fullName>
        <ecNumber evidence="6">2.7.1.144</ecNumber>
    </recommendedName>
</protein>
<dbReference type="GO" id="GO:0016052">
    <property type="term" value="P:carbohydrate catabolic process"/>
    <property type="evidence" value="ECO:0007669"/>
    <property type="project" value="UniProtKB-ARBA"/>
</dbReference>
<dbReference type="GO" id="GO:0008662">
    <property type="term" value="F:1-phosphofructokinase activity"/>
    <property type="evidence" value="ECO:0007669"/>
    <property type="project" value="InterPro"/>
</dbReference>
<dbReference type="InterPro" id="IPR029056">
    <property type="entry name" value="Ribokinase-like"/>
</dbReference>
<dbReference type="GO" id="GO:0005829">
    <property type="term" value="C:cytosol"/>
    <property type="evidence" value="ECO:0007669"/>
    <property type="project" value="TreeGrafter"/>
</dbReference>
<dbReference type="InterPro" id="IPR011611">
    <property type="entry name" value="PfkB_dom"/>
</dbReference>
<dbReference type="OrthoDB" id="9801219at2"/>
<keyword evidence="2 6" id="KW-0808">Transferase</keyword>
<dbReference type="NCBIfam" id="TIGR03828">
    <property type="entry name" value="pfkB"/>
    <property type="match status" value="1"/>
</dbReference>
<comment type="similarity">
    <text evidence="6">Belongs to the carbohydrate kinase PfkB family. LacC subfamily.</text>
</comment>
<dbReference type="Pfam" id="PF00294">
    <property type="entry name" value="PfkB"/>
    <property type="match status" value="1"/>
</dbReference>
<evidence type="ECO:0000256" key="6">
    <source>
        <dbReference type="PIRNR" id="PIRNR000535"/>
    </source>
</evidence>
<dbReference type="GO" id="GO:0005988">
    <property type="term" value="P:lactose metabolic process"/>
    <property type="evidence" value="ECO:0007669"/>
    <property type="project" value="UniProtKB-KW"/>
</dbReference>
<evidence type="ECO:0000256" key="1">
    <source>
        <dbReference type="ARBA" id="ARBA00005380"/>
    </source>
</evidence>
<evidence type="ECO:0000256" key="4">
    <source>
        <dbReference type="ARBA" id="ARBA00022777"/>
    </source>
</evidence>
<dbReference type="GO" id="GO:2001059">
    <property type="term" value="P:D-tagatose 6-phosphate catabolic process"/>
    <property type="evidence" value="ECO:0007669"/>
    <property type="project" value="UniProtKB-UniPathway"/>
</dbReference>
<dbReference type="RefSeq" id="WP_109731957.1">
    <property type="nucleotide sequence ID" value="NZ_BAAACK010000009.1"/>
</dbReference>
<evidence type="ECO:0000256" key="2">
    <source>
        <dbReference type="ARBA" id="ARBA00022679"/>
    </source>
</evidence>
<evidence type="ECO:0000313" key="9">
    <source>
        <dbReference type="Proteomes" id="UP000245845"/>
    </source>
</evidence>
<reference evidence="8 9" key="1">
    <citation type="submission" date="2018-05" db="EMBL/GenBank/DDBJ databases">
        <title>The Hungate 1000. A catalogue of reference genomes from the rumen microbiome.</title>
        <authorList>
            <person name="Kelly W."/>
        </authorList>
    </citation>
    <scope>NUCLEOTIDE SEQUENCE [LARGE SCALE GENOMIC DNA]</scope>
    <source>
        <strain evidence="8 9">NLAE-zl-C242</strain>
    </source>
</reference>
<feature type="domain" description="Carbohydrate kinase PfkB" evidence="7">
    <location>
        <begin position="11"/>
        <end position="291"/>
    </location>
</feature>
<name>A0A2Y9BGH1_9FIRM</name>
<comment type="caution">
    <text evidence="8">The sequence shown here is derived from an EMBL/GenBank/DDBJ whole genome shotgun (WGS) entry which is preliminary data.</text>
</comment>
<dbReference type="GO" id="GO:0044281">
    <property type="term" value="P:small molecule metabolic process"/>
    <property type="evidence" value="ECO:0007669"/>
    <property type="project" value="UniProtKB-ARBA"/>
</dbReference>
<dbReference type="EMBL" id="QGDL01000009">
    <property type="protein sequence ID" value="PWJ28140.1"/>
    <property type="molecule type" value="Genomic_DNA"/>
</dbReference>
<evidence type="ECO:0000313" key="8">
    <source>
        <dbReference type="EMBL" id="PWJ28140.1"/>
    </source>
</evidence>
<keyword evidence="5 6" id="KW-0067">ATP-binding</keyword>
<dbReference type="InterPro" id="IPR017583">
    <property type="entry name" value="Tagatose/fructose_Pkinase"/>
</dbReference>
<keyword evidence="4 8" id="KW-0418">Kinase</keyword>
<keyword evidence="6" id="KW-0423">Lactose metabolism</keyword>
<dbReference type="PANTHER" id="PTHR46566">
    <property type="entry name" value="1-PHOSPHOFRUCTOKINASE-RELATED"/>
    <property type="match status" value="1"/>
</dbReference>
<dbReference type="AlphaFoldDB" id="A0A2Y9BGH1"/>
<sequence length="314" mass="34085">MILTVTLNTSIDKRYLVEKMNAGQVNRVSSCRYSAGGKGLNVSRAAVIAGESVIATGFAGGHNGALLEELAEKDGIRTEFVHAGGETRSCINIMDAETGIQTEFLEAGEAVPQEKIAELEQRYRDLLARAEVVTISGSTPKGMDDEIYVRLIQAARDCGIPVLLDTSGKLLQKSICARPALIKPNQDEIRQLTGKEELSEEELKETALYLRTKGITYVVVSLGKKGSLMAAPSGIYKAAVPKVEVKNTVGCGDSMLAGFAIGIKNRFEDEKLLRYASAIAAANAMQEKTGFFEKKDFEEIYEKIQITSVRNVAR</sequence>
<dbReference type="NCBIfam" id="TIGR03168">
    <property type="entry name" value="1-PFK"/>
    <property type="match status" value="1"/>
</dbReference>
<organism evidence="8 9">
    <name type="scientific">Faecalicatena orotica</name>
    <dbReference type="NCBI Taxonomy" id="1544"/>
    <lineage>
        <taxon>Bacteria</taxon>
        <taxon>Bacillati</taxon>
        <taxon>Bacillota</taxon>
        <taxon>Clostridia</taxon>
        <taxon>Lachnospirales</taxon>
        <taxon>Lachnospiraceae</taxon>
        <taxon>Faecalicatena</taxon>
    </lineage>
</organism>
<gene>
    <name evidence="8" type="ORF">A8806_10917</name>
</gene>
<evidence type="ECO:0000256" key="5">
    <source>
        <dbReference type="ARBA" id="ARBA00022840"/>
    </source>
</evidence>
<keyword evidence="9" id="KW-1185">Reference proteome</keyword>
<dbReference type="Gene3D" id="3.40.1190.20">
    <property type="match status" value="1"/>
</dbReference>
<proteinExistence type="inferred from homology"/>
<dbReference type="InterPro" id="IPR022463">
    <property type="entry name" value="1-PFruKinase"/>
</dbReference>
<dbReference type="CDD" id="cd01164">
    <property type="entry name" value="FruK_PfkB_like"/>
    <property type="match status" value="1"/>
</dbReference>
<dbReference type="PIRSF" id="PIRSF000535">
    <property type="entry name" value="1PFK/6PFK/LacC"/>
    <property type="match status" value="1"/>
</dbReference>
<dbReference type="PANTHER" id="PTHR46566:SF5">
    <property type="entry name" value="1-PHOSPHOFRUCTOKINASE"/>
    <property type="match status" value="1"/>
</dbReference>
<dbReference type="EC" id="2.7.1.144" evidence="6"/>
<evidence type="ECO:0000256" key="3">
    <source>
        <dbReference type="ARBA" id="ARBA00022741"/>
    </source>
</evidence>
<dbReference type="Proteomes" id="UP000245845">
    <property type="component" value="Unassembled WGS sequence"/>
</dbReference>
<comment type="catalytic activity">
    <reaction evidence="6">
        <text>D-tagatofuranose 6-phosphate + ATP = D-tagatofuranose 1,6-bisphosphate + ADP + H(+)</text>
        <dbReference type="Rhea" id="RHEA:12420"/>
        <dbReference type="ChEBI" id="CHEBI:15378"/>
        <dbReference type="ChEBI" id="CHEBI:30616"/>
        <dbReference type="ChEBI" id="CHEBI:58694"/>
        <dbReference type="ChEBI" id="CHEBI:58695"/>
        <dbReference type="ChEBI" id="CHEBI:456216"/>
        <dbReference type="EC" id="2.7.1.144"/>
    </reaction>
</comment>
<accession>A0A2Y9BGH1</accession>